<keyword evidence="1" id="KW-0732">Signal</keyword>
<gene>
    <name evidence="2" type="ORF">E5S67_02537</name>
</gene>
<feature type="chain" id="PRO_5046129033" description="DUF4168 domain-containing protein" evidence="1">
    <location>
        <begin position="23"/>
        <end position="120"/>
    </location>
</feature>
<evidence type="ECO:0000313" key="3">
    <source>
        <dbReference type="Proteomes" id="UP000702425"/>
    </source>
</evidence>
<evidence type="ECO:0008006" key="4">
    <source>
        <dbReference type="Google" id="ProtNLM"/>
    </source>
</evidence>
<reference evidence="2 3" key="1">
    <citation type="journal article" date="2020" name="Sci. Rep.">
        <title>A novel cyanobacterial geosmin producer, revising GeoA distribution and dispersion patterns in Bacteria.</title>
        <authorList>
            <person name="Churro C."/>
            <person name="Semedo-Aguiar A.P."/>
            <person name="Silva A.D."/>
            <person name="Pereira-Leal J.B."/>
            <person name="Leite R.B."/>
        </authorList>
    </citation>
    <scope>NUCLEOTIDE SEQUENCE [LARGE SCALE GENOMIC DNA]</scope>
    <source>
        <strain evidence="2 3">IPMA8</strain>
    </source>
</reference>
<comment type="caution">
    <text evidence="2">The sequence shown here is derived from an EMBL/GenBank/DDBJ whole genome shotgun (WGS) entry which is preliminary data.</text>
</comment>
<feature type="signal peptide" evidence="1">
    <location>
        <begin position="1"/>
        <end position="22"/>
    </location>
</feature>
<dbReference type="RefSeq" id="WP_172187675.1">
    <property type="nucleotide sequence ID" value="NZ_CAWPPK010000253.1"/>
</dbReference>
<proteinExistence type="predicted"/>
<accession>A0ABX2CXC5</accession>
<evidence type="ECO:0000256" key="1">
    <source>
        <dbReference type="SAM" id="SignalP"/>
    </source>
</evidence>
<name>A0ABX2CXC5_9CYAN</name>
<sequence length="120" mass="13567">MNSILKQIISSWWLAASFGFPAAVSAQSLTPSQIQQVNSGLFRSNSQDFFQQGYRQLEREIAILLQKSVTSEGQILEIDEKLRSQICSEELKISSRNFDRVSATQVASFNAQLKEICRHN</sequence>
<dbReference type="EMBL" id="SRRZ01000040">
    <property type="protein sequence ID" value="NQE34808.1"/>
    <property type="molecule type" value="Genomic_DNA"/>
</dbReference>
<dbReference type="Proteomes" id="UP000702425">
    <property type="component" value="Unassembled WGS sequence"/>
</dbReference>
<organism evidence="2 3">
    <name type="scientific">Microcoleus asticus IPMA8</name>
    <dbReference type="NCBI Taxonomy" id="2563858"/>
    <lineage>
        <taxon>Bacteria</taxon>
        <taxon>Bacillati</taxon>
        <taxon>Cyanobacteriota</taxon>
        <taxon>Cyanophyceae</taxon>
        <taxon>Oscillatoriophycideae</taxon>
        <taxon>Oscillatoriales</taxon>
        <taxon>Microcoleaceae</taxon>
        <taxon>Microcoleus</taxon>
        <taxon>Microcoleus asticus</taxon>
    </lineage>
</organism>
<evidence type="ECO:0000313" key="2">
    <source>
        <dbReference type="EMBL" id="NQE34808.1"/>
    </source>
</evidence>
<keyword evidence="3" id="KW-1185">Reference proteome</keyword>
<protein>
    <recommendedName>
        <fullName evidence="4">DUF4168 domain-containing protein</fullName>
    </recommendedName>
</protein>